<dbReference type="Gene3D" id="3.40.630.30">
    <property type="match status" value="1"/>
</dbReference>
<gene>
    <name evidence="4" type="ORF">HHL21_04760</name>
</gene>
<dbReference type="Proteomes" id="UP000583752">
    <property type="component" value="Unassembled WGS sequence"/>
</dbReference>
<dbReference type="InterPro" id="IPR050832">
    <property type="entry name" value="Bact_Acetyltransf"/>
</dbReference>
<dbReference type="InterPro" id="IPR000182">
    <property type="entry name" value="GNAT_dom"/>
</dbReference>
<dbReference type="PANTHER" id="PTHR43877">
    <property type="entry name" value="AMINOALKYLPHOSPHONATE N-ACETYLTRANSFERASE-RELATED-RELATED"/>
    <property type="match status" value="1"/>
</dbReference>
<evidence type="ECO:0000313" key="4">
    <source>
        <dbReference type="EMBL" id="NML60409.1"/>
    </source>
</evidence>
<evidence type="ECO:0000256" key="2">
    <source>
        <dbReference type="ARBA" id="ARBA00023315"/>
    </source>
</evidence>
<dbReference type="Pfam" id="PF00583">
    <property type="entry name" value="Acetyltransf_1"/>
    <property type="match status" value="1"/>
</dbReference>
<organism evidence="4 5">
    <name type="scientific">Massilia polaris</name>
    <dbReference type="NCBI Taxonomy" id="2728846"/>
    <lineage>
        <taxon>Bacteria</taxon>
        <taxon>Pseudomonadati</taxon>
        <taxon>Pseudomonadota</taxon>
        <taxon>Betaproteobacteria</taxon>
        <taxon>Burkholderiales</taxon>
        <taxon>Oxalobacteraceae</taxon>
        <taxon>Telluria group</taxon>
        <taxon>Massilia</taxon>
    </lineage>
</organism>
<dbReference type="EMBL" id="JABBGG010000002">
    <property type="protein sequence ID" value="NML60409.1"/>
    <property type="molecule type" value="Genomic_DNA"/>
</dbReference>
<reference evidence="4 5" key="1">
    <citation type="submission" date="2020-04" db="EMBL/GenBank/DDBJ databases">
        <title>Massilia sp. RP-1-19 isolated from soil.</title>
        <authorList>
            <person name="Dahal R.H."/>
        </authorList>
    </citation>
    <scope>NUCLEOTIDE SEQUENCE [LARGE SCALE GENOMIC DNA]</scope>
    <source>
        <strain evidence="4 5">RP-1-19</strain>
    </source>
</reference>
<dbReference type="InterPro" id="IPR016181">
    <property type="entry name" value="Acyl_CoA_acyltransferase"/>
</dbReference>
<comment type="caution">
    <text evidence="4">The sequence shown here is derived from an EMBL/GenBank/DDBJ whole genome shotgun (WGS) entry which is preliminary data.</text>
</comment>
<dbReference type="CDD" id="cd04301">
    <property type="entry name" value="NAT_SF"/>
    <property type="match status" value="1"/>
</dbReference>
<proteinExistence type="predicted"/>
<dbReference type="AlphaFoldDB" id="A0A848HJU6"/>
<accession>A0A848HJU6</accession>
<keyword evidence="1 4" id="KW-0808">Transferase</keyword>
<dbReference type="PROSITE" id="PS51186">
    <property type="entry name" value="GNAT"/>
    <property type="match status" value="1"/>
</dbReference>
<evidence type="ECO:0000256" key="1">
    <source>
        <dbReference type="ARBA" id="ARBA00022679"/>
    </source>
</evidence>
<name>A0A848HJU6_9BURK</name>
<keyword evidence="2" id="KW-0012">Acyltransferase</keyword>
<keyword evidence="5" id="KW-1185">Reference proteome</keyword>
<dbReference type="GO" id="GO:0016747">
    <property type="term" value="F:acyltransferase activity, transferring groups other than amino-acyl groups"/>
    <property type="evidence" value="ECO:0007669"/>
    <property type="project" value="InterPro"/>
</dbReference>
<dbReference type="SUPFAM" id="SSF55729">
    <property type="entry name" value="Acyl-CoA N-acyltransferases (Nat)"/>
    <property type="match status" value="2"/>
</dbReference>
<dbReference type="RefSeq" id="WP_169464109.1">
    <property type="nucleotide sequence ID" value="NZ_JABBGG010000002.1"/>
</dbReference>
<evidence type="ECO:0000259" key="3">
    <source>
        <dbReference type="PROSITE" id="PS51186"/>
    </source>
</evidence>
<protein>
    <submittedName>
        <fullName evidence="4">GNAT family N-acetyltransferase</fullName>
    </submittedName>
</protein>
<sequence>MRSIEVRDVTRTHSALIPSLFPGARDVKATPAMYAAYEGPALIGFALLCSPTGAEHPAYRFDLAVAPQMRRRGAASAMLEHVIGTARTLRAPSLRPLAPVDSEIGHKLMARFGFAPRRRTLVFEFAFDKAFDHVDIQHHHLEVSGRLPAGLADEPYRDNAARDLSTLCVREFGILTRGHLEACGEYPAPNADISHARAFRVNGVLAGALGIVVRDGIAAIDPLLIAPGSRNTWAFTHIIHSTLRRLVAQGCTRGVAHIHEDNTSVLALARRFRVRQVGAASLYELPLPYASESE</sequence>
<evidence type="ECO:0000313" key="5">
    <source>
        <dbReference type="Proteomes" id="UP000583752"/>
    </source>
</evidence>
<feature type="domain" description="N-acetyltransferase" evidence="3">
    <location>
        <begin position="1"/>
        <end position="134"/>
    </location>
</feature>